<accession>A0A370HMZ9</accession>
<dbReference type="InterPro" id="IPR012349">
    <property type="entry name" value="Split_barrel_FMN-bd"/>
</dbReference>
<protein>
    <submittedName>
        <fullName evidence="4">Deazaflavin-dependent oxidoreductase (Nitroreductase family)</fullName>
    </submittedName>
</protein>
<dbReference type="GO" id="GO:0005886">
    <property type="term" value="C:plasma membrane"/>
    <property type="evidence" value="ECO:0007669"/>
    <property type="project" value="TreeGrafter"/>
</dbReference>
<dbReference type="InterPro" id="IPR004378">
    <property type="entry name" value="F420H2_quin_Rdtase"/>
</dbReference>
<organism evidence="4 5">
    <name type="scientific">Nocardia pseudobrasiliensis</name>
    <dbReference type="NCBI Taxonomy" id="45979"/>
    <lineage>
        <taxon>Bacteria</taxon>
        <taxon>Bacillati</taxon>
        <taxon>Actinomycetota</taxon>
        <taxon>Actinomycetes</taxon>
        <taxon>Mycobacteriales</taxon>
        <taxon>Nocardiaceae</taxon>
        <taxon>Nocardia</taxon>
    </lineage>
</organism>
<name>A0A370HMZ9_9NOCA</name>
<evidence type="ECO:0000256" key="2">
    <source>
        <dbReference type="ARBA" id="ARBA00049106"/>
    </source>
</evidence>
<dbReference type="PANTHER" id="PTHR39428:SF1">
    <property type="entry name" value="F420H(2)-DEPENDENT QUINONE REDUCTASE RV1261C"/>
    <property type="match status" value="1"/>
</dbReference>
<dbReference type="EMBL" id="QQBC01000017">
    <property type="protein sequence ID" value="RDI59700.1"/>
    <property type="molecule type" value="Genomic_DNA"/>
</dbReference>
<keyword evidence="5" id="KW-1185">Reference proteome</keyword>
<dbReference type="PANTHER" id="PTHR39428">
    <property type="entry name" value="F420H(2)-DEPENDENT QUINONE REDUCTASE RV1261C"/>
    <property type="match status" value="1"/>
</dbReference>
<feature type="compositionally biased region" description="Basic and acidic residues" evidence="3">
    <location>
        <begin position="1"/>
        <end position="15"/>
    </location>
</feature>
<dbReference type="GO" id="GO:0070967">
    <property type="term" value="F:coenzyme F420 binding"/>
    <property type="evidence" value="ECO:0007669"/>
    <property type="project" value="TreeGrafter"/>
</dbReference>
<dbReference type="Gene3D" id="2.30.110.10">
    <property type="entry name" value="Electron Transport, Fmn-binding Protein, Chain A"/>
    <property type="match status" value="1"/>
</dbReference>
<dbReference type="GO" id="GO:0016491">
    <property type="term" value="F:oxidoreductase activity"/>
    <property type="evidence" value="ECO:0007669"/>
    <property type="project" value="InterPro"/>
</dbReference>
<evidence type="ECO:0000256" key="3">
    <source>
        <dbReference type="SAM" id="MobiDB-lite"/>
    </source>
</evidence>
<gene>
    <name evidence="4" type="ORF">DFR76_11731</name>
</gene>
<dbReference type="Proteomes" id="UP000254869">
    <property type="component" value="Unassembled WGS sequence"/>
</dbReference>
<proteinExistence type="inferred from homology"/>
<evidence type="ECO:0000313" key="4">
    <source>
        <dbReference type="EMBL" id="RDI59700.1"/>
    </source>
</evidence>
<dbReference type="AlphaFoldDB" id="A0A370HMZ9"/>
<comment type="catalytic activity">
    <reaction evidence="2">
        <text>oxidized coenzyme F420-(gamma-L-Glu)(n) + a quinol + H(+) = reduced coenzyme F420-(gamma-L-Glu)(n) + a quinone</text>
        <dbReference type="Rhea" id="RHEA:39663"/>
        <dbReference type="Rhea" id="RHEA-COMP:12939"/>
        <dbReference type="Rhea" id="RHEA-COMP:14378"/>
        <dbReference type="ChEBI" id="CHEBI:15378"/>
        <dbReference type="ChEBI" id="CHEBI:24646"/>
        <dbReference type="ChEBI" id="CHEBI:132124"/>
        <dbReference type="ChEBI" id="CHEBI:133980"/>
        <dbReference type="ChEBI" id="CHEBI:139511"/>
    </reaction>
</comment>
<dbReference type="Pfam" id="PF04075">
    <property type="entry name" value="F420H2_quin_red"/>
    <property type="match status" value="1"/>
</dbReference>
<feature type="region of interest" description="Disordered" evidence="3">
    <location>
        <begin position="1"/>
        <end position="20"/>
    </location>
</feature>
<dbReference type="SUPFAM" id="SSF50475">
    <property type="entry name" value="FMN-binding split barrel"/>
    <property type="match status" value="1"/>
</dbReference>
<comment type="similarity">
    <text evidence="1">Belongs to the F420H(2)-dependent quinone reductase family.</text>
</comment>
<evidence type="ECO:0000313" key="5">
    <source>
        <dbReference type="Proteomes" id="UP000254869"/>
    </source>
</evidence>
<sequence>MTESTAAHDDRREFNSYDDPDAPWNQAVEVGVANWNGDVVAEFRANAGKVSGAYEGTTLLLLTTIGARSGRPHTVPLSPLYRGEVMYLSSFIEEKYPAWWHNIKANPAITVELGEATHTGRGRALEGEEYREFADWVLANNPLLAEFQAKITRPIPLVVLELDDRS</sequence>
<dbReference type="STRING" id="1210086.GCA_001613105_06660"/>
<dbReference type="NCBIfam" id="TIGR00026">
    <property type="entry name" value="hi_GC_TIGR00026"/>
    <property type="match status" value="1"/>
</dbReference>
<evidence type="ECO:0000256" key="1">
    <source>
        <dbReference type="ARBA" id="ARBA00008710"/>
    </source>
</evidence>
<reference evidence="4 5" key="1">
    <citation type="submission" date="2018-07" db="EMBL/GenBank/DDBJ databases">
        <title>Genomic Encyclopedia of Type Strains, Phase IV (KMG-IV): sequencing the most valuable type-strain genomes for metagenomic binning, comparative biology and taxonomic classification.</title>
        <authorList>
            <person name="Goeker M."/>
        </authorList>
    </citation>
    <scope>NUCLEOTIDE SEQUENCE [LARGE SCALE GENOMIC DNA]</scope>
    <source>
        <strain evidence="4 5">DSM 44290</strain>
    </source>
</reference>
<dbReference type="RefSeq" id="WP_068006178.1">
    <property type="nucleotide sequence ID" value="NZ_QQBC01000017.1"/>
</dbReference>
<comment type="caution">
    <text evidence="4">The sequence shown here is derived from an EMBL/GenBank/DDBJ whole genome shotgun (WGS) entry which is preliminary data.</text>
</comment>